<name>A0A811TC50_9EURY</name>
<reference evidence="1" key="1">
    <citation type="submission" date="2020-10" db="EMBL/GenBank/DDBJ databases">
        <authorList>
            <person name="Hahn C.J."/>
            <person name="Laso-Perez R."/>
            <person name="Vulcano F."/>
            <person name="Vaziourakis K.-M."/>
            <person name="Stokke R."/>
            <person name="Steen I.H."/>
            <person name="Teske A."/>
            <person name="Boetius A."/>
            <person name="Liebeke M."/>
            <person name="Amann R."/>
            <person name="Knittel K."/>
        </authorList>
    </citation>
    <scope>NUCLEOTIDE SEQUENCE</scope>
    <source>
        <strain evidence="1">Gfbio:e3339647-f889-4370-9287-4fb5cb688e4c:AG392D22_GoMArc1</strain>
    </source>
</reference>
<proteinExistence type="predicted"/>
<evidence type="ECO:0000313" key="1">
    <source>
        <dbReference type="EMBL" id="CAD6493213.1"/>
    </source>
</evidence>
<protein>
    <submittedName>
        <fullName evidence="1">Uncharacterized protein</fullName>
    </submittedName>
</protein>
<organism evidence="1 2">
    <name type="scientific">Candidatus Argoarchaeum ethanivorans</name>
    <dbReference type="NCBI Taxonomy" id="2608793"/>
    <lineage>
        <taxon>Archaea</taxon>
        <taxon>Methanobacteriati</taxon>
        <taxon>Methanobacteriota</taxon>
        <taxon>Stenosarchaea group</taxon>
        <taxon>Methanomicrobia</taxon>
        <taxon>Methanosarcinales</taxon>
        <taxon>Methanosarcinales incertae sedis</taxon>
        <taxon>GOM Arc I cluster</taxon>
        <taxon>Candidatus Argoarchaeum</taxon>
    </lineage>
</organism>
<sequence length="34" mass="3888">MGKEEQKYLAEILGVTREGLGRFTLNTRLDGMFL</sequence>
<dbReference type="Proteomes" id="UP000634805">
    <property type="component" value="Unassembled WGS sequence"/>
</dbReference>
<evidence type="ECO:0000313" key="2">
    <source>
        <dbReference type="Proteomes" id="UP000634805"/>
    </source>
</evidence>
<dbReference type="AlphaFoldDB" id="A0A811TC50"/>
<comment type="caution">
    <text evidence="1">The sequence shown here is derived from an EMBL/GenBank/DDBJ whole genome shotgun (WGS) entry which is preliminary data.</text>
</comment>
<dbReference type="EMBL" id="CAJHIS010000010">
    <property type="protein sequence ID" value="CAD6493213.1"/>
    <property type="molecule type" value="Genomic_DNA"/>
</dbReference>
<accession>A0A811TC50</accession>
<gene>
    <name evidence="1" type="ORF">EMLJLAPB_00477</name>
</gene>